<protein>
    <recommendedName>
        <fullName evidence="2">Copper amine oxidase-like N-terminal domain-containing protein</fullName>
    </recommendedName>
</protein>
<dbReference type="EMBL" id="JAGGLB010000001">
    <property type="protein sequence ID" value="MBP1988504.1"/>
    <property type="molecule type" value="Genomic_DNA"/>
</dbReference>
<accession>A0ABS4ILU4</accession>
<dbReference type="InterPro" id="IPR012854">
    <property type="entry name" value="Cu_amine_oxidase-like_N"/>
</dbReference>
<dbReference type="RefSeq" id="WP_209968479.1">
    <property type="nucleotide sequence ID" value="NZ_JAGGLB010000001.1"/>
</dbReference>
<keyword evidence="4" id="KW-1185">Reference proteome</keyword>
<sequence length="356" mass="38269">MHPKMKKSFVVLSLSMLMTTGAAYASTAPVAPVNTSSSVTSQSALLPISIQINGEAITGNGYQKSNDTEPMLPLRAVAESLGFDLTWHQENLSVDLIKNATFTTVTTGQDRYTINKMFTTLGTAPELVDNKLYVPASFVSKVLNGSLSIEGKTVSITLEEQQKSIKSAGVITAINHAEDYPSIHIQGVGPDGIVLNLEKDTPIQMLDGTKLSLSDLHIGLTVEAEHSMVTTLSLPPQTPTYKITVLDPKKQADLLGTAGEIEEVRIDDDGNTSFLIKGTGLNDQSQSEIVLQLTDETSLINKDGKSIEKSALVKGTKVIGFYNPTMTKSLPPIGKAYKIVVDVDKDTDADKDTDKE</sequence>
<keyword evidence="1" id="KW-0732">Signal</keyword>
<name>A0ABS4ILU4_9BACL</name>
<proteinExistence type="predicted"/>
<evidence type="ECO:0000259" key="2">
    <source>
        <dbReference type="Pfam" id="PF07833"/>
    </source>
</evidence>
<dbReference type="SUPFAM" id="SSF55383">
    <property type="entry name" value="Copper amine oxidase, domain N"/>
    <property type="match status" value="1"/>
</dbReference>
<organism evidence="3 4">
    <name type="scientific">Paenibacillus eucommiae</name>
    <dbReference type="NCBI Taxonomy" id="1355755"/>
    <lineage>
        <taxon>Bacteria</taxon>
        <taxon>Bacillati</taxon>
        <taxon>Bacillota</taxon>
        <taxon>Bacilli</taxon>
        <taxon>Bacillales</taxon>
        <taxon>Paenibacillaceae</taxon>
        <taxon>Paenibacillus</taxon>
    </lineage>
</organism>
<comment type="caution">
    <text evidence="3">The sequence shown here is derived from an EMBL/GenBank/DDBJ whole genome shotgun (WGS) entry which is preliminary data.</text>
</comment>
<evidence type="ECO:0000313" key="4">
    <source>
        <dbReference type="Proteomes" id="UP001519287"/>
    </source>
</evidence>
<feature type="chain" id="PRO_5047487285" description="Copper amine oxidase-like N-terminal domain-containing protein" evidence="1">
    <location>
        <begin position="26"/>
        <end position="356"/>
    </location>
</feature>
<dbReference type="Pfam" id="PF07833">
    <property type="entry name" value="Cu_amine_oxidN1"/>
    <property type="match status" value="1"/>
</dbReference>
<feature type="signal peptide" evidence="1">
    <location>
        <begin position="1"/>
        <end position="25"/>
    </location>
</feature>
<gene>
    <name evidence="3" type="ORF">J2Z66_000099</name>
</gene>
<dbReference type="InterPro" id="IPR036582">
    <property type="entry name" value="Mao_N_sf"/>
</dbReference>
<evidence type="ECO:0000313" key="3">
    <source>
        <dbReference type="EMBL" id="MBP1988504.1"/>
    </source>
</evidence>
<feature type="domain" description="Copper amine oxidase-like N-terminal" evidence="2">
    <location>
        <begin position="52"/>
        <end position="157"/>
    </location>
</feature>
<dbReference type="Gene3D" id="3.30.457.10">
    <property type="entry name" value="Copper amine oxidase-like, N-terminal domain"/>
    <property type="match status" value="1"/>
</dbReference>
<reference evidence="3 4" key="1">
    <citation type="submission" date="2021-03" db="EMBL/GenBank/DDBJ databases">
        <title>Genomic Encyclopedia of Type Strains, Phase IV (KMG-IV): sequencing the most valuable type-strain genomes for metagenomic binning, comparative biology and taxonomic classification.</title>
        <authorList>
            <person name="Goeker M."/>
        </authorList>
    </citation>
    <scope>NUCLEOTIDE SEQUENCE [LARGE SCALE GENOMIC DNA]</scope>
    <source>
        <strain evidence="3 4">DSM 26048</strain>
    </source>
</reference>
<dbReference type="Proteomes" id="UP001519287">
    <property type="component" value="Unassembled WGS sequence"/>
</dbReference>
<evidence type="ECO:0000256" key="1">
    <source>
        <dbReference type="SAM" id="SignalP"/>
    </source>
</evidence>